<feature type="transmembrane region" description="Helical" evidence="1">
    <location>
        <begin position="247"/>
        <end position="267"/>
    </location>
</feature>
<dbReference type="RefSeq" id="WP_253577893.1">
    <property type="nucleotide sequence ID" value="NZ_JAMFTQ010000007.1"/>
</dbReference>
<gene>
    <name evidence="3" type="ORF">M5J20_06925</name>
</gene>
<evidence type="ECO:0000256" key="1">
    <source>
        <dbReference type="SAM" id="Phobius"/>
    </source>
</evidence>
<dbReference type="InterPro" id="IPR007349">
    <property type="entry name" value="DUF418"/>
</dbReference>
<dbReference type="Proteomes" id="UP001204000">
    <property type="component" value="Unassembled WGS sequence"/>
</dbReference>
<feature type="transmembrane region" description="Helical" evidence="1">
    <location>
        <begin position="154"/>
        <end position="177"/>
    </location>
</feature>
<name>A0ABT1G273_9CORY</name>
<keyword evidence="4" id="KW-1185">Reference proteome</keyword>
<feature type="transmembrane region" description="Helical" evidence="1">
    <location>
        <begin position="75"/>
        <end position="94"/>
    </location>
</feature>
<feature type="transmembrane region" description="Helical" evidence="1">
    <location>
        <begin position="341"/>
        <end position="361"/>
    </location>
</feature>
<dbReference type="InterPro" id="IPR052529">
    <property type="entry name" value="Bact_Transport_Assoc"/>
</dbReference>
<feature type="transmembrane region" description="Helical" evidence="1">
    <location>
        <begin position="20"/>
        <end position="39"/>
    </location>
</feature>
<feature type="transmembrane region" description="Helical" evidence="1">
    <location>
        <begin position="208"/>
        <end position="232"/>
    </location>
</feature>
<dbReference type="PANTHER" id="PTHR30590">
    <property type="entry name" value="INNER MEMBRANE PROTEIN"/>
    <property type="match status" value="1"/>
</dbReference>
<dbReference type="Pfam" id="PF04235">
    <property type="entry name" value="DUF418"/>
    <property type="match status" value="1"/>
</dbReference>
<feature type="transmembrane region" description="Helical" evidence="1">
    <location>
        <begin position="367"/>
        <end position="386"/>
    </location>
</feature>
<feature type="transmembrane region" description="Helical" evidence="1">
    <location>
        <begin position="130"/>
        <end position="147"/>
    </location>
</feature>
<proteinExistence type="predicted"/>
<evidence type="ECO:0000259" key="2">
    <source>
        <dbReference type="Pfam" id="PF04235"/>
    </source>
</evidence>
<evidence type="ECO:0000313" key="3">
    <source>
        <dbReference type="EMBL" id="MCP1387922.1"/>
    </source>
</evidence>
<dbReference type="PANTHER" id="PTHR30590:SF2">
    <property type="entry name" value="INNER MEMBRANE PROTEIN"/>
    <property type="match status" value="1"/>
</dbReference>
<accession>A0ABT1G273</accession>
<organism evidence="3 4">
    <name type="scientific">Corynebacterium stercoris</name>
    <dbReference type="NCBI Taxonomy" id="2943490"/>
    <lineage>
        <taxon>Bacteria</taxon>
        <taxon>Bacillati</taxon>
        <taxon>Actinomycetota</taxon>
        <taxon>Actinomycetes</taxon>
        <taxon>Mycobacteriales</taxon>
        <taxon>Corynebacteriaceae</taxon>
        <taxon>Corynebacterium</taxon>
    </lineage>
</organism>
<reference evidence="3" key="1">
    <citation type="submission" date="2022-05" db="EMBL/GenBank/DDBJ databases">
        <title>Corynebacterium sp. TA-R-1 sp. nov., isolated from human feces.</title>
        <authorList>
            <person name="Shamsuzzaman M."/>
            <person name="Dahal R.H."/>
        </authorList>
    </citation>
    <scope>NUCLEOTIDE SEQUENCE</scope>
    <source>
        <strain evidence="3">TA-R-1</strain>
    </source>
</reference>
<feature type="transmembrane region" description="Helical" evidence="1">
    <location>
        <begin position="106"/>
        <end position="124"/>
    </location>
</feature>
<feature type="domain" description="DUF418" evidence="2">
    <location>
        <begin position="232"/>
        <end position="405"/>
    </location>
</feature>
<comment type="caution">
    <text evidence="3">The sequence shown here is derived from an EMBL/GenBank/DDBJ whole genome shotgun (WGS) entry which is preliminary data.</text>
</comment>
<dbReference type="EMBL" id="JAMFTQ010000007">
    <property type="protein sequence ID" value="MCP1387922.1"/>
    <property type="molecule type" value="Genomic_DNA"/>
</dbReference>
<evidence type="ECO:0000313" key="4">
    <source>
        <dbReference type="Proteomes" id="UP001204000"/>
    </source>
</evidence>
<feature type="transmembrane region" description="Helical" evidence="1">
    <location>
        <begin position="279"/>
        <end position="303"/>
    </location>
</feature>
<keyword evidence="1" id="KW-0812">Transmembrane</keyword>
<protein>
    <submittedName>
        <fullName evidence="3">DUF418 domain-containing protein</fullName>
    </submittedName>
</protein>
<keyword evidence="1" id="KW-0472">Membrane</keyword>
<keyword evidence="1" id="KW-1133">Transmembrane helix</keyword>
<sequence length="429" mass="45792">MNRQTQSQPRLIVPDLARGLALAGIAMANAVQAWLLNGYDEAGGPGSTLGGVREGNVADQFAAVFSAMFVHVRGLPMFSTLLGFGIGLIAASLYRKGYPAKDARRVLLRRYGILALFGLAHMFLLFMGDIMAVYGVTGMVVALLFTCSTKTLRIIAYLSLIASALFGVIGAVGLYFFEAAALPVEMMTLTTDITSVGDYFRTNATDGLFMLASVPFAVLQLGGLVLIGYVWAREGYLVNVDQHRRILWTWVGVGTAIVLLIGLPWGLSGIGVLDPQLELSLSLLNSSLGTFTGPAILAGLALVTNNIQKGMNEQVAETGRSTAPAWAYPFVALGKRSMSGYLAQSFLFILLVMPFTLGWGLQASVSGKLLVGLAVWVITLALAVVLEGTGTPGPFEQVHRRLSYGPTKRLEPYSPAALPVAPELEQQSQ</sequence>